<evidence type="ECO:0000313" key="1">
    <source>
        <dbReference type="EMBL" id="KAJ8893148.1"/>
    </source>
</evidence>
<accession>A0ABQ9I910</accession>
<evidence type="ECO:0000313" key="2">
    <source>
        <dbReference type="Proteomes" id="UP001159363"/>
    </source>
</evidence>
<organism evidence="1 2">
    <name type="scientific">Dryococelus australis</name>
    <dbReference type="NCBI Taxonomy" id="614101"/>
    <lineage>
        <taxon>Eukaryota</taxon>
        <taxon>Metazoa</taxon>
        <taxon>Ecdysozoa</taxon>
        <taxon>Arthropoda</taxon>
        <taxon>Hexapoda</taxon>
        <taxon>Insecta</taxon>
        <taxon>Pterygota</taxon>
        <taxon>Neoptera</taxon>
        <taxon>Polyneoptera</taxon>
        <taxon>Phasmatodea</taxon>
        <taxon>Verophasmatodea</taxon>
        <taxon>Anareolatae</taxon>
        <taxon>Phasmatidae</taxon>
        <taxon>Eurycanthinae</taxon>
        <taxon>Dryococelus</taxon>
    </lineage>
</organism>
<protein>
    <recommendedName>
        <fullName evidence="3">Secreted protein</fullName>
    </recommendedName>
</protein>
<comment type="caution">
    <text evidence="1">The sequence shown here is derived from an EMBL/GenBank/DDBJ whole genome shotgun (WGS) entry which is preliminary data.</text>
</comment>
<dbReference type="EMBL" id="JARBHB010000002">
    <property type="protein sequence ID" value="KAJ8893148.1"/>
    <property type="molecule type" value="Genomic_DNA"/>
</dbReference>
<gene>
    <name evidence="1" type="ORF">PR048_005731</name>
</gene>
<keyword evidence="2" id="KW-1185">Reference proteome</keyword>
<dbReference type="Proteomes" id="UP001159363">
    <property type="component" value="Chromosome 2"/>
</dbReference>
<name>A0ABQ9I910_9NEOP</name>
<sequence length="111" mass="12610">MCYNVMTFTFFLPHFIFKADNLELRISALVDCYSPLLQDGIHFRGQTAATVLVGKCAYGIKSGKGRVKVTYYQKLCLIEIFQQPTTCKIIAMYVNDRKGCMTCVCYLLTVI</sequence>
<evidence type="ECO:0008006" key="3">
    <source>
        <dbReference type="Google" id="ProtNLM"/>
    </source>
</evidence>
<reference evidence="1 2" key="1">
    <citation type="submission" date="2023-02" db="EMBL/GenBank/DDBJ databases">
        <title>LHISI_Scaffold_Assembly.</title>
        <authorList>
            <person name="Stuart O.P."/>
            <person name="Cleave R."/>
            <person name="Magrath M.J.L."/>
            <person name="Mikheyev A.S."/>
        </authorList>
    </citation>
    <scope>NUCLEOTIDE SEQUENCE [LARGE SCALE GENOMIC DNA]</scope>
    <source>
        <strain evidence="1">Daus_M_001</strain>
        <tissue evidence="1">Leg muscle</tissue>
    </source>
</reference>
<proteinExistence type="predicted"/>